<name>A0A934M0Z6_9RHOB</name>
<dbReference type="InterPro" id="IPR036640">
    <property type="entry name" value="ABC1_TM_sf"/>
</dbReference>
<dbReference type="SUPFAM" id="SSF90123">
    <property type="entry name" value="ABC transporter transmembrane region"/>
    <property type="match status" value="1"/>
</dbReference>
<feature type="transmembrane region" description="Helical" evidence="9">
    <location>
        <begin position="74"/>
        <end position="100"/>
    </location>
</feature>
<dbReference type="FunFam" id="3.40.50.300:FF:000221">
    <property type="entry name" value="Multidrug ABC transporter ATP-binding protein"/>
    <property type="match status" value="1"/>
</dbReference>
<dbReference type="GO" id="GO:0005886">
    <property type="term" value="C:plasma membrane"/>
    <property type="evidence" value="ECO:0007669"/>
    <property type="project" value="UniProtKB-SubCell"/>
</dbReference>
<keyword evidence="7 9" id="KW-1133">Transmembrane helix</keyword>
<evidence type="ECO:0000256" key="5">
    <source>
        <dbReference type="ARBA" id="ARBA00022741"/>
    </source>
</evidence>
<dbReference type="Pfam" id="PF00005">
    <property type="entry name" value="ABC_tran"/>
    <property type="match status" value="1"/>
</dbReference>
<dbReference type="PROSITE" id="PS50929">
    <property type="entry name" value="ABC_TM1F"/>
    <property type="match status" value="1"/>
</dbReference>
<dbReference type="AlphaFoldDB" id="A0A934M0Z6"/>
<feature type="transmembrane region" description="Helical" evidence="9">
    <location>
        <begin position="153"/>
        <end position="174"/>
    </location>
</feature>
<dbReference type="GO" id="GO:0140359">
    <property type="term" value="F:ABC-type transporter activity"/>
    <property type="evidence" value="ECO:0007669"/>
    <property type="project" value="InterPro"/>
</dbReference>
<dbReference type="Gene3D" id="3.40.50.300">
    <property type="entry name" value="P-loop containing nucleotide triphosphate hydrolases"/>
    <property type="match status" value="1"/>
</dbReference>
<dbReference type="GO" id="GO:0016887">
    <property type="term" value="F:ATP hydrolysis activity"/>
    <property type="evidence" value="ECO:0007669"/>
    <property type="project" value="InterPro"/>
</dbReference>
<keyword evidence="4 9" id="KW-0812">Transmembrane</keyword>
<dbReference type="PANTHER" id="PTHR24221:SF654">
    <property type="entry name" value="ATP-BINDING CASSETTE SUB-FAMILY B MEMBER 6"/>
    <property type="match status" value="1"/>
</dbReference>
<comment type="subcellular location">
    <subcellularLocation>
        <location evidence="1">Cell membrane</location>
        <topology evidence="1">Multi-pass membrane protein</topology>
    </subcellularLocation>
</comment>
<evidence type="ECO:0000256" key="3">
    <source>
        <dbReference type="ARBA" id="ARBA00022475"/>
    </source>
</evidence>
<dbReference type="EMBL" id="JAEIJD010000007">
    <property type="protein sequence ID" value="MBI6630253.1"/>
    <property type="molecule type" value="Genomic_DNA"/>
</dbReference>
<keyword evidence="5" id="KW-0547">Nucleotide-binding</keyword>
<protein>
    <submittedName>
        <fullName evidence="12">ABC transporter ATP-binding protein</fullName>
    </submittedName>
</protein>
<dbReference type="InterPro" id="IPR027417">
    <property type="entry name" value="P-loop_NTPase"/>
</dbReference>
<dbReference type="PANTHER" id="PTHR24221">
    <property type="entry name" value="ATP-BINDING CASSETTE SUB-FAMILY B"/>
    <property type="match status" value="1"/>
</dbReference>
<evidence type="ECO:0000313" key="13">
    <source>
        <dbReference type="Proteomes" id="UP000613255"/>
    </source>
</evidence>
<feature type="transmembrane region" description="Helical" evidence="9">
    <location>
        <begin position="290"/>
        <end position="309"/>
    </location>
</feature>
<evidence type="ECO:0000256" key="2">
    <source>
        <dbReference type="ARBA" id="ARBA00022448"/>
    </source>
</evidence>
<dbReference type="PROSITE" id="PS50893">
    <property type="entry name" value="ABC_TRANSPORTER_2"/>
    <property type="match status" value="1"/>
</dbReference>
<evidence type="ECO:0000256" key="8">
    <source>
        <dbReference type="ARBA" id="ARBA00023136"/>
    </source>
</evidence>
<dbReference type="InterPro" id="IPR003439">
    <property type="entry name" value="ABC_transporter-like_ATP-bd"/>
</dbReference>
<evidence type="ECO:0000256" key="6">
    <source>
        <dbReference type="ARBA" id="ARBA00022840"/>
    </source>
</evidence>
<evidence type="ECO:0000256" key="1">
    <source>
        <dbReference type="ARBA" id="ARBA00004651"/>
    </source>
</evidence>
<organism evidence="12 13">
    <name type="scientific">Pontibaca salina</name>
    <dbReference type="NCBI Taxonomy" id="2795731"/>
    <lineage>
        <taxon>Bacteria</taxon>
        <taxon>Pseudomonadati</taxon>
        <taxon>Pseudomonadota</taxon>
        <taxon>Alphaproteobacteria</taxon>
        <taxon>Rhodobacterales</taxon>
        <taxon>Roseobacteraceae</taxon>
        <taxon>Pontibaca</taxon>
    </lineage>
</organism>
<accession>A0A934M0Z6</accession>
<dbReference type="InterPro" id="IPR003593">
    <property type="entry name" value="AAA+_ATPase"/>
</dbReference>
<dbReference type="SUPFAM" id="SSF52540">
    <property type="entry name" value="P-loop containing nucleoside triphosphate hydrolases"/>
    <property type="match status" value="1"/>
</dbReference>
<reference evidence="12" key="1">
    <citation type="submission" date="2020-12" db="EMBL/GenBank/DDBJ databases">
        <title>Pontibaca salina gen. nov., sp. nov., isolated from marine sediment.</title>
        <authorList>
            <person name="Bo J."/>
            <person name="Wang S."/>
            <person name="Song X."/>
            <person name="Du Z."/>
        </authorList>
    </citation>
    <scope>NUCLEOTIDE SEQUENCE</scope>
    <source>
        <strain evidence="12">S1109L</strain>
    </source>
</reference>
<keyword evidence="6 12" id="KW-0067">ATP-binding</keyword>
<dbReference type="InterPro" id="IPR039421">
    <property type="entry name" value="Type_1_exporter"/>
</dbReference>
<dbReference type="Gene3D" id="1.20.1560.10">
    <property type="entry name" value="ABC transporter type 1, transmembrane domain"/>
    <property type="match status" value="1"/>
</dbReference>
<evidence type="ECO:0000256" key="7">
    <source>
        <dbReference type="ARBA" id="ARBA00022989"/>
    </source>
</evidence>
<feature type="domain" description="ABC transporter" evidence="10">
    <location>
        <begin position="362"/>
        <end position="600"/>
    </location>
</feature>
<comment type="caution">
    <text evidence="12">The sequence shown here is derived from an EMBL/GenBank/DDBJ whole genome shotgun (WGS) entry which is preliminary data.</text>
</comment>
<dbReference type="GO" id="GO:0034040">
    <property type="term" value="F:ATPase-coupled lipid transmembrane transporter activity"/>
    <property type="evidence" value="ECO:0007669"/>
    <property type="project" value="TreeGrafter"/>
</dbReference>
<feature type="transmembrane region" description="Helical" evidence="9">
    <location>
        <begin position="180"/>
        <end position="197"/>
    </location>
</feature>
<dbReference type="PROSITE" id="PS00211">
    <property type="entry name" value="ABC_TRANSPORTER_1"/>
    <property type="match status" value="1"/>
</dbReference>
<evidence type="ECO:0000259" key="11">
    <source>
        <dbReference type="PROSITE" id="PS50929"/>
    </source>
</evidence>
<dbReference type="SMART" id="SM00382">
    <property type="entry name" value="AAA"/>
    <property type="match status" value="1"/>
</dbReference>
<evidence type="ECO:0000256" key="9">
    <source>
        <dbReference type="SAM" id="Phobius"/>
    </source>
</evidence>
<dbReference type="InterPro" id="IPR017871">
    <property type="entry name" value="ABC_transporter-like_CS"/>
</dbReference>
<sequence>MKNLTTAITILTRAELRSAVLLLPLIVLSGLFDMIGVALVFPFLKLLSEPELIATNERLSQIYEFGGFQSEDSFVVFLGMAFIGLLLVGSAFKITAVYAANRWLEGRVHSLSQRLLTVYLRQPYEFMLKRHSSELVATMLSETGRIVSQVYRAISEFVMSFIVLLFMLALLFIVDARMTLLAIGVFAGVYTVMLIVVRRTTTRLGDTILKSNRMRHRIAWEALAGGKQVRLLNRESSLVNSYSVPSHEFASATALSNTVRQAPRHIVEAVTIGGTVILTLALMMQSGGLGTHAMAAIVPMLGVFALGVLRMMPAFQRGYNAIVSLRLSSVSAEAIQRDLAGSQTLPTLPQGAVEPLRFHQSLELRNVSFRYPGTTVRSLKNLNLRIDSGMSVGVVGRTGAGKTTLMDLVLGLLHPTKGEILIDGKVLDPKEQRAWRANVGYVQQDIFLSDASIAQNIAFGVPDDEIDRDRLVSAARVAQIERFILDELPDGFETLVGERGVRLSGGQRQRISIARALYTEPEVIVFDEATSALDTNTEALVMEEIAKLAGQRTLLMVAHRHSTVKDCDLIVTLDAGEITRLGSYADLVATEALPHLVASNER</sequence>
<feature type="transmembrane region" description="Helical" evidence="9">
    <location>
        <begin position="266"/>
        <end position="284"/>
    </location>
</feature>
<dbReference type="Proteomes" id="UP000613255">
    <property type="component" value="Unassembled WGS sequence"/>
</dbReference>
<proteinExistence type="predicted"/>
<dbReference type="Pfam" id="PF00664">
    <property type="entry name" value="ABC_membrane"/>
    <property type="match status" value="1"/>
</dbReference>
<keyword evidence="13" id="KW-1185">Reference proteome</keyword>
<feature type="domain" description="ABC transmembrane type-1" evidence="11">
    <location>
        <begin position="59"/>
        <end position="320"/>
    </location>
</feature>
<dbReference type="InterPro" id="IPR011527">
    <property type="entry name" value="ABC1_TM_dom"/>
</dbReference>
<evidence type="ECO:0000259" key="10">
    <source>
        <dbReference type="PROSITE" id="PS50893"/>
    </source>
</evidence>
<keyword evidence="2" id="KW-0813">Transport</keyword>
<feature type="transmembrane region" description="Helical" evidence="9">
    <location>
        <begin position="21"/>
        <end position="44"/>
    </location>
</feature>
<keyword evidence="8 9" id="KW-0472">Membrane</keyword>
<dbReference type="GO" id="GO:0005524">
    <property type="term" value="F:ATP binding"/>
    <property type="evidence" value="ECO:0007669"/>
    <property type="project" value="UniProtKB-KW"/>
</dbReference>
<dbReference type="RefSeq" id="WP_198686273.1">
    <property type="nucleotide sequence ID" value="NZ_JAEIJD010000007.1"/>
</dbReference>
<evidence type="ECO:0000256" key="4">
    <source>
        <dbReference type="ARBA" id="ARBA00022692"/>
    </source>
</evidence>
<gene>
    <name evidence="12" type="ORF">JAO82_10205</name>
</gene>
<keyword evidence="3" id="KW-1003">Cell membrane</keyword>
<evidence type="ECO:0000313" key="12">
    <source>
        <dbReference type="EMBL" id="MBI6630253.1"/>
    </source>
</evidence>